<evidence type="ECO:0000256" key="2">
    <source>
        <dbReference type="SAM" id="SignalP"/>
    </source>
</evidence>
<feature type="region of interest" description="Disordered" evidence="1">
    <location>
        <begin position="64"/>
        <end position="87"/>
    </location>
</feature>
<dbReference type="Proteomes" id="UP000283509">
    <property type="component" value="Unassembled WGS sequence"/>
</dbReference>
<feature type="compositionally biased region" description="Basic residues" evidence="1">
    <location>
        <begin position="186"/>
        <end position="196"/>
    </location>
</feature>
<feature type="region of interest" description="Disordered" evidence="1">
    <location>
        <begin position="170"/>
        <end position="236"/>
    </location>
</feature>
<feature type="compositionally biased region" description="Low complexity" evidence="1">
    <location>
        <begin position="170"/>
        <end position="183"/>
    </location>
</feature>
<keyword evidence="4" id="KW-1185">Reference proteome</keyword>
<sequence length="266" mass="27682">MSTALVLVAVLLAPSCSAAPDRRRLSADGYYQFTGLDALGLPVLSFVSASGGRQAVLPPGAATETPLAEAQEGGGAASGTAKPDGSVVDESVQGVPIGIPSVPVGEGPVRDVERPAPVRDVLIEVPAGEVALVNITVVQVPARDVPAGAAPVVVSSPEGVPVEASVVGAAPPAARSGDAAPEGVPRRRLRRRRGRRVDRPPWRPWWWRPPPRAPPRRGAALRGRPGRGPAGAGRGRAHVVRGGKLAENDLVFRVSFSFLFQRRRPI</sequence>
<reference evidence="3 4" key="2">
    <citation type="submission" date="2019-01" db="EMBL/GenBank/DDBJ databases">
        <title>The decoding of complex shrimp genome reveals the adaptation for benthos swimmer, frequently molting mechanism and breeding impact on genome.</title>
        <authorList>
            <person name="Sun Y."/>
            <person name="Gao Y."/>
            <person name="Yu Y."/>
        </authorList>
    </citation>
    <scope>NUCLEOTIDE SEQUENCE [LARGE SCALE GENOMIC DNA]</scope>
    <source>
        <tissue evidence="3">Muscle</tissue>
    </source>
</reference>
<accession>A0A3R7P055</accession>
<dbReference type="AlphaFoldDB" id="A0A3R7P055"/>
<organism evidence="3 4">
    <name type="scientific">Penaeus vannamei</name>
    <name type="common">Whiteleg shrimp</name>
    <name type="synonym">Litopenaeus vannamei</name>
    <dbReference type="NCBI Taxonomy" id="6689"/>
    <lineage>
        <taxon>Eukaryota</taxon>
        <taxon>Metazoa</taxon>
        <taxon>Ecdysozoa</taxon>
        <taxon>Arthropoda</taxon>
        <taxon>Crustacea</taxon>
        <taxon>Multicrustacea</taxon>
        <taxon>Malacostraca</taxon>
        <taxon>Eumalacostraca</taxon>
        <taxon>Eucarida</taxon>
        <taxon>Decapoda</taxon>
        <taxon>Dendrobranchiata</taxon>
        <taxon>Penaeoidea</taxon>
        <taxon>Penaeidae</taxon>
        <taxon>Penaeus</taxon>
    </lineage>
</organism>
<gene>
    <name evidence="3" type="ORF">C7M84_010033</name>
</gene>
<feature type="signal peptide" evidence="2">
    <location>
        <begin position="1"/>
        <end position="18"/>
    </location>
</feature>
<feature type="chain" id="PRO_5018760497" evidence="2">
    <location>
        <begin position="19"/>
        <end position="266"/>
    </location>
</feature>
<protein>
    <submittedName>
        <fullName evidence="3">Uncharacterized protein</fullName>
    </submittedName>
</protein>
<comment type="caution">
    <text evidence="3">The sequence shown here is derived from an EMBL/GenBank/DDBJ whole genome shotgun (WGS) entry which is preliminary data.</text>
</comment>
<dbReference type="EMBL" id="QCYY01002271">
    <property type="protein sequence ID" value="ROT71641.1"/>
    <property type="molecule type" value="Genomic_DNA"/>
</dbReference>
<evidence type="ECO:0000313" key="4">
    <source>
        <dbReference type="Proteomes" id="UP000283509"/>
    </source>
</evidence>
<evidence type="ECO:0000313" key="3">
    <source>
        <dbReference type="EMBL" id="ROT71641.1"/>
    </source>
</evidence>
<reference evidence="3 4" key="1">
    <citation type="submission" date="2018-04" db="EMBL/GenBank/DDBJ databases">
        <authorList>
            <person name="Zhang X."/>
            <person name="Yuan J."/>
            <person name="Li F."/>
            <person name="Xiang J."/>
        </authorList>
    </citation>
    <scope>NUCLEOTIDE SEQUENCE [LARGE SCALE GENOMIC DNA]</scope>
    <source>
        <tissue evidence="3">Muscle</tissue>
    </source>
</reference>
<evidence type="ECO:0000256" key="1">
    <source>
        <dbReference type="SAM" id="MobiDB-lite"/>
    </source>
</evidence>
<dbReference type="OrthoDB" id="6380397at2759"/>
<keyword evidence="2" id="KW-0732">Signal</keyword>
<proteinExistence type="predicted"/>
<name>A0A3R7P055_PENVA</name>